<feature type="domain" description="Glucodextranase N-terminal" evidence="3">
    <location>
        <begin position="22"/>
        <end position="279"/>
    </location>
</feature>
<feature type="region of interest" description="Disordered" evidence="1">
    <location>
        <begin position="1"/>
        <end position="37"/>
    </location>
</feature>
<evidence type="ECO:0000313" key="4">
    <source>
        <dbReference type="EMBL" id="TCZ61180.1"/>
    </source>
</evidence>
<dbReference type="GO" id="GO:0005975">
    <property type="term" value="P:carbohydrate metabolic process"/>
    <property type="evidence" value="ECO:0007669"/>
    <property type="project" value="InterPro"/>
</dbReference>
<comment type="caution">
    <text evidence="4">The sequence shown here is derived from an EMBL/GenBank/DDBJ whole genome shotgun (WGS) entry which is preliminary data.</text>
</comment>
<name>A0A4R4DN55_9PROT</name>
<dbReference type="Gene3D" id="1.50.10.10">
    <property type="match status" value="1"/>
</dbReference>
<evidence type="ECO:0000259" key="2">
    <source>
        <dbReference type="Pfam" id="PF00723"/>
    </source>
</evidence>
<dbReference type="GO" id="GO:0030246">
    <property type="term" value="F:carbohydrate binding"/>
    <property type="evidence" value="ECO:0007669"/>
    <property type="project" value="InterPro"/>
</dbReference>
<evidence type="ECO:0000259" key="3">
    <source>
        <dbReference type="Pfam" id="PF09137"/>
    </source>
</evidence>
<dbReference type="SUPFAM" id="SSF74650">
    <property type="entry name" value="Galactose mutarotase-like"/>
    <property type="match status" value="1"/>
</dbReference>
<dbReference type="PANTHER" id="PTHR31616:SF0">
    <property type="entry name" value="GLUCAN 1,4-ALPHA-GLUCOSIDASE"/>
    <property type="match status" value="1"/>
</dbReference>
<dbReference type="GO" id="GO:0004553">
    <property type="term" value="F:hydrolase activity, hydrolyzing O-glycosyl compounds"/>
    <property type="evidence" value="ECO:0007669"/>
    <property type="project" value="TreeGrafter"/>
</dbReference>
<dbReference type="Proteomes" id="UP000295023">
    <property type="component" value="Unassembled WGS sequence"/>
</dbReference>
<dbReference type="SUPFAM" id="SSF48208">
    <property type="entry name" value="Six-hairpin glycosidases"/>
    <property type="match status" value="1"/>
</dbReference>
<dbReference type="EMBL" id="SKBM01000011">
    <property type="protein sequence ID" value="TCZ61180.1"/>
    <property type="molecule type" value="Genomic_DNA"/>
</dbReference>
<accession>A0A4R4DN55</accession>
<dbReference type="InterPro" id="IPR012341">
    <property type="entry name" value="6hp_glycosidase-like_sf"/>
</dbReference>
<dbReference type="Pfam" id="PF09137">
    <property type="entry name" value="Glucodextran_N"/>
    <property type="match status" value="1"/>
</dbReference>
<dbReference type="InterPro" id="IPR011013">
    <property type="entry name" value="Gal_mutarotase_sf_dom"/>
</dbReference>
<proteinExistence type="predicted"/>
<sequence length="797" mass="85752">MLAAAPRTRPAEPLWRGTPMEAPGAPGIPPTWTSSDKDMVGASLGPSRLWFTVGHGVVNEIYWPRVDIPQIRDLGFIVADGKGFWSEVKRGADYTIATPGPGIPAVQILHRHCRFELALRIAPDPDRDVLLIELDLTGDADLAPYALLAPHLGGTGNGNRAEVFTNRGRVALCAEQGPFGLALAAADPGQRDAWRGASAGYVGTSDGWQDFARNGAMTWAYDRAGPGNVALMGKLPRHSVLALGFGSGKEAAATLAISALARPFEAAWREQVRAWEAWHAEKAHATGLPGEFHEQVHLSAMVLKAHQDKTYPGAMVASLSIPWGNSTDDPGGYHLVWPRDLVESAGALLELGAAEEARDALRYLIATQLDDGRWAQNQWLGGMPRWGGIQLDEVGFPVLLAAALAEREALGGIEAKGMVRRALAYLARHGPATEQDRWEETAGINPFTLAVAIAALVAGAEFLDEAERGDVLLLADDWNARIEEWCVASGSALGAAHGVEAHYVRVAPARVMSDPAALREVVPLKNRDRNPGLPAAEQVSTDLLQLVRFGLRRADDPFVRGTVRLVDAVLRAETPSGPVWRRYGGDGYGEHPDGRPYDGTGQGRPWPLLAGERGHYALVAAEDPVPHLRTMMRASGRLGLIPEQVWDGDQLPLAGLHPGRPSGSAMPLVWAHAEFVKLATSIRAGRPVDRPEAVWLRYAGRRPHPTHAHWAPWMPVATIRPGQSLRVLSDVPTVVRWRVAGRDDAGEATTALAALGLHATDLPTGALRPGDAILVEFAHTVNGERRIEVTEPVSPSV</sequence>
<dbReference type="InterPro" id="IPR011613">
    <property type="entry name" value="GH15-like"/>
</dbReference>
<keyword evidence="4" id="KW-0378">Hydrolase</keyword>
<dbReference type="Gene3D" id="2.70.98.10">
    <property type="match status" value="1"/>
</dbReference>
<dbReference type="OrthoDB" id="9806081at2"/>
<dbReference type="InterPro" id="IPR008928">
    <property type="entry name" value="6-hairpin_glycosidase_sf"/>
</dbReference>
<dbReference type="AlphaFoldDB" id="A0A4R4DN55"/>
<feature type="domain" description="GH15-like" evidence="2">
    <location>
        <begin position="382"/>
        <end position="678"/>
    </location>
</feature>
<reference evidence="4 5" key="1">
    <citation type="submission" date="2019-03" db="EMBL/GenBank/DDBJ databases">
        <title>Paracraurococcus aquatilis NE82 genome sequence.</title>
        <authorList>
            <person name="Zhao Y."/>
            <person name="Du Z."/>
        </authorList>
    </citation>
    <scope>NUCLEOTIDE SEQUENCE [LARGE SCALE GENOMIC DNA]</scope>
    <source>
        <strain evidence="4 5">NE82</strain>
    </source>
</reference>
<dbReference type="CDD" id="cd07430">
    <property type="entry name" value="GH15_N"/>
    <property type="match status" value="1"/>
</dbReference>
<evidence type="ECO:0000313" key="5">
    <source>
        <dbReference type="Proteomes" id="UP000295023"/>
    </source>
</evidence>
<dbReference type="GO" id="GO:0016757">
    <property type="term" value="F:glycosyltransferase activity"/>
    <property type="evidence" value="ECO:0007669"/>
    <property type="project" value="UniProtKB-ARBA"/>
</dbReference>
<dbReference type="InterPro" id="IPR014718">
    <property type="entry name" value="GH-type_carb-bd"/>
</dbReference>
<dbReference type="PANTHER" id="PTHR31616">
    <property type="entry name" value="TREHALASE"/>
    <property type="match status" value="1"/>
</dbReference>
<organism evidence="4 5">
    <name type="scientific">Roseicella aquatilis</name>
    <dbReference type="NCBI Taxonomy" id="2527868"/>
    <lineage>
        <taxon>Bacteria</taxon>
        <taxon>Pseudomonadati</taxon>
        <taxon>Pseudomonadota</taxon>
        <taxon>Alphaproteobacteria</taxon>
        <taxon>Acetobacterales</taxon>
        <taxon>Roseomonadaceae</taxon>
        <taxon>Roseicella</taxon>
    </lineage>
</organism>
<dbReference type="InterPro" id="IPR015220">
    <property type="entry name" value="Glucodextranase_N"/>
</dbReference>
<feature type="region of interest" description="Disordered" evidence="1">
    <location>
        <begin position="581"/>
        <end position="601"/>
    </location>
</feature>
<dbReference type="Pfam" id="PF00723">
    <property type="entry name" value="Glyco_hydro_15"/>
    <property type="match status" value="2"/>
</dbReference>
<gene>
    <name evidence="4" type="ORF">EXY23_12955</name>
</gene>
<feature type="domain" description="GH15-like" evidence="2">
    <location>
        <begin position="296"/>
        <end position="360"/>
    </location>
</feature>
<evidence type="ECO:0000256" key="1">
    <source>
        <dbReference type="SAM" id="MobiDB-lite"/>
    </source>
</evidence>
<protein>
    <submittedName>
        <fullName evidence="4">Glycosyl hydrolase</fullName>
    </submittedName>
</protein>
<keyword evidence="5" id="KW-1185">Reference proteome</keyword>